<proteinExistence type="predicted"/>
<sequence length="91" mass="11104">MESALFYFSRLPKSILFPFEQRTKLFSTYLDFCYKLNTYTHTHTLKDLCLLDGRFISSFEYKMLYFLAKMAVKHLTCVIRIWVWRKQVHHP</sequence>
<protein>
    <submittedName>
        <fullName evidence="1">Uncharacterized protein</fullName>
    </submittedName>
</protein>
<dbReference type="AlphaFoldDB" id="A0A0E9WZS0"/>
<accession>A0A0E9WZS0</accession>
<reference evidence="1" key="2">
    <citation type="journal article" date="2015" name="Fish Shellfish Immunol.">
        <title>Early steps in the European eel (Anguilla anguilla)-Vibrio vulnificus interaction in the gills: Role of the RtxA13 toxin.</title>
        <authorList>
            <person name="Callol A."/>
            <person name="Pajuelo D."/>
            <person name="Ebbesson L."/>
            <person name="Teles M."/>
            <person name="MacKenzie S."/>
            <person name="Amaro C."/>
        </authorList>
    </citation>
    <scope>NUCLEOTIDE SEQUENCE</scope>
</reference>
<dbReference type="EMBL" id="GBXM01012866">
    <property type="protein sequence ID" value="JAH95711.1"/>
    <property type="molecule type" value="Transcribed_RNA"/>
</dbReference>
<reference evidence="1" key="1">
    <citation type="submission" date="2014-11" db="EMBL/GenBank/DDBJ databases">
        <authorList>
            <person name="Amaro Gonzalez C."/>
        </authorList>
    </citation>
    <scope>NUCLEOTIDE SEQUENCE</scope>
</reference>
<evidence type="ECO:0000313" key="1">
    <source>
        <dbReference type="EMBL" id="JAH95711.1"/>
    </source>
</evidence>
<organism evidence="1">
    <name type="scientific">Anguilla anguilla</name>
    <name type="common">European freshwater eel</name>
    <name type="synonym">Muraena anguilla</name>
    <dbReference type="NCBI Taxonomy" id="7936"/>
    <lineage>
        <taxon>Eukaryota</taxon>
        <taxon>Metazoa</taxon>
        <taxon>Chordata</taxon>
        <taxon>Craniata</taxon>
        <taxon>Vertebrata</taxon>
        <taxon>Euteleostomi</taxon>
        <taxon>Actinopterygii</taxon>
        <taxon>Neopterygii</taxon>
        <taxon>Teleostei</taxon>
        <taxon>Anguilliformes</taxon>
        <taxon>Anguillidae</taxon>
        <taxon>Anguilla</taxon>
    </lineage>
</organism>
<name>A0A0E9WZS0_ANGAN</name>